<dbReference type="InterPro" id="IPR000160">
    <property type="entry name" value="GGDEF_dom"/>
</dbReference>
<dbReference type="Proteomes" id="UP000683442">
    <property type="component" value="Chromosome"/>
</dbReference>
<feature type="transmembrane region" description="Helical" evidence="1">
    <location>
        <begin position="309"/>
        <end position="331"/>
    </location>
</feature>
<evidence type="ECO:0000313" key="4">
    <source>
        <dbReference type="Proteomes" id="UP000683442"/>
    </source>
</evidence>
<dbReference type="InterPro" id="IPR001633">
    <property type="entry name" value="EAL_dom"/>
</dbReference>
<feature type="transmembrane region" description="Helical" evidence="1">
    <location>
        <begin position="337"/>
        <end position="353"/>
    </location>
</feature>
<feature type="domain" description="EAL" evidence="2">
    <location>
        <begin position="622"/>
        <end position="867"/>
    </location>
</feature>
<dbReference type="Gene3D" id="2.60.40.2380">
    <property type="match status" value="1"/>
</dbReference>
<dbReference type="PROSITE" id="PS50883">
    <property type="entry name" value="EAL"/>
    <property type="match status" value="1"/>
</dbReference>
<dbReference type="Pfam" id="PF07696">
    <property type="entry name" value="7TMR-DISMED2"/>
    <property type="match status" value="1"/>
</dbReference>
<dbReference type="Gene3D" id="3.30.70.270">
    <property type="match status" value="1"/>
</dbReference>
<feature type="transmembrane region" description="Helical" evidence="1">
    <location>
        <begin position="365"/>
        <end position="389"/>
    </location>
</feature>
<dbReference type="InterPro" id="IPR011622">
    <property type="entry name" value="7TMR_DISM_rcpt_extracell_dom2"/>
</dbReference>
<dbReference type="Pfam" id="PF00990">
    <property type="entry name" value="GGDEF"/>
    <property type="match status" value="1"/>
</dbReference>
<dbReference type="InterPro" id="IPR029787">
    <property type="entry name" value="Nucleotide_cyclase"/>
</dbReference>
<gene>
    <name evidence="3" type="ORF">KQ249_00155</name>
</gene>
<sequence length="867" mass="96467">MDDSTHQTEKAVLSQLRAQSGLTPFRRWMPFLFLMAAMAYGLLASLLQAPENPLSALSQVDSPEPASQSSRIVQIDYLVAPLEQVIEDENWRQKNWQAAPSENSGIGYYNGPVTFKVTVENPGATNAEQWVLVSAPYIDRLRPAILDENGAFQRLRDMGDLYPFGNRLISLPPWIWPVSLPAGTTTLLFEVQNAGPTLLPISILEPDKVVSDIAGTMTWKAFITGLLVFALLLNLSFMMKFRLPGLAWLGVLTLSVIHVQLVMEGFGLWLIWPDFPEINALLNISLCLCLISLCQITPNFIQVSRLPRLLLNAASVLGLLHLLAMPLRLPLLGQDSFLILALTGGSMILALTLKQARHEVYARYFALSLLFILLGTVISAARTVGWVPVNSFTDSAFFIGAAAASLILTSGIGRQILEERKKRLASDIRARQEQTLRSHVEQNYKQLLKTHSVTGKPNRAMLEESLDQLDSHQQPYTVAMIQLSRFNEIEQALGYRTAEDLLRSYLWELDGFLKRIMGDQLIMIDGYALASIDTSNHAFAFFHSDAPDTYPEKLKTLMSWLGENFREGRFSLSWSSSVGIAHAPEHGVDASDILSSAGFAALDTHQPLTVYDPAIADWQYQQQMLMLDIEEALGNGCIWLEYQPTVRIQDAHIASLEALIRWQHPDFGTVAPDRWIPLAEQVGMIHHVTLWVVDRVCEDMSALKARHGDHIAVAVNISANDLTHPDFVEKVKAIVQHHGAQPSDLILEITETAMMADTALAKVVIRTLSQSGFRIAVDDFGTGHSSLGTLATFELDELKIDRSFLSDILTQPARQRIFRAALDLGEALDLDVVVEGVEEEAIAAWLQQFPGLYGQGYYWGRPEQLKT</sequence>
<organism evidence="3 4">
    <name type="scientific">Marinobacter adhaerens</name>
    <dbReference type="NCBI Taxonomy" id="1033846"/>
    <lineage>
        <taxon>Bacteria</taxon>
        <taxon>Pseudomonadati</taxon>
        <taxon>Pseudomonadota</taxon>
        <taxon>Gammaproteobacteria</taxon>
        <taxon>Pseudomonadales</taxon>
        <taxon>Marinobacteraceae</taxon>
        <taxon>Marinobacter</taxon>
    </lineage>
</organism>
<proteinExistence type="predicted"/>
<feature type="transmembrane region" description="Helical" evidence="1">
    <location>
        <begin position="28"/>
        <end position="47"/>
    </location>
</feature>
<dbReference type="SMART" id="SM00267">
    <property type="entry name" value="GGDEF"/>
    <property type="match status" value="1"/>
</dbReference>
<keyword evidence="1" id="KW-0472">Membrane</keyword>
<feature type="transmembrane region" description="Helical" evidence="1">
    <location>
        <begin position="395"/>
        <end position="413"/>
    </location>
</feature>
<evidence type="ECO:0000259" key="2">
    <source>
        <dbReference type="PROSITE" id="PS50883"/>
    </source>
</evidence>
<protein>
    <submittedName>
        <fullName evidence="3">EAL domain-containing protein</fullName>
    </submittedName>
</protein>
<dbReference type="Gene3D" id="3.20.20.450">
    <property type="entry name" value="EAL domain"/>
    <property type="match status" value="1"/>
</dbReference>
<accession>A0ABX8IH09</accession>
<dbReference type="InterPro" id="IPR043128">
    <property type="entry name" value="Rev_trsase/Diguanyl_cyclase"/>
</dbReference>
<feature type="transmembrane region" description="Helical" evidence="1">
    <location>
        <begin position="217"/>
        <end position="235"/>
    </location>
</feature>
<dbReference type="PANTHER" id="PTHR33121">
    <property type="entry name" value="CYCLIC DI-GMP PHOSPHODIESTERASE PDEF"/>
    <property type="match status" value="1"/>
</dbReference>
<dbReference type="GeneID" id="78557814"/>
<dbReference type="InterPro" id="IPR035919">
    <property type="entry name" value="EAL_sf"/>
</dbReference>
<dbReference type="Pfam" id="PF07695">
    <property type="entry name" value="7TMR-DISM_7TM"/>
    <property type="match status" value="1"/>
</dbReference>
<feature type="transmembrane region" description="Helical" evidence="1">
    <location>
        <begin position="247"/>
        <end position="272"/>
    </location>
</feature>
<keyword evidence="1" id="KW-0812">Transmembrane</keyword>
<dbReference type="EMBL" id="CP076686">
    <property type="protein sequence ID" value="QWV13071.1"/>
    <property type="molecule type" value="Genomic_DNA"/>
</dbReference>
<keyword evidence="4" id="KW-1185">Reference proteome</keyword>
<evidence type="ECO:0000313" key="3">
    <source>
        <dbReference type="EMBL" id="QWV13071.1"/>
    </source>
</evidence>
<keyword evidence="1" id="KW-1133">Transmembrane helix</keyword>
<dbReference type="InterPro" id="IPR011623">
    <property type="entry name" value="7TMR_DISM_rcpt_extracell_dom1"/>
</dbReference>
<dbReference type="Pfam" id="PF00563">
    <property type="entry name" value="EAL"/>
    <property type="match status" value="1"/>
</dbReference>
<dbReference type="RefSeq" id="WP_014578544.1">
    <property type="nucleotide sequence ID" value="NZ_CP076686.1"/>
</dbReference>
<dbReference type="PANTHER" id="PTHR33121:SF79">
    <property type="entry name" value="CYCLIC DI-GMP PHOSPHODIESTERASE PDED-RELATED"/>
    <property type="match status" value="1"/>
</dbReference>
<dbReference type="SUPFAM" id="SSF141868">
    <property type="entry name" value="EAL domain-like"/>
    <property type="match status" value="1"/>
</dbReference>
<dbReference type="InterPro" id="IPR050706">
    <property type="entry name" value="Cyclic-di-GMP_PDE-like"/>
</dbReference>
<dbReference type="SMART" id="SM00052">
    <property type="entry name" value="EAL"/>
    <property type="match status" value="1"/>
</dbReference>
<dbReference type="SUPFAM" id="SSF55073">
    <property type="entry name" value="Nucleotide cyclase"/>
    <property type="match status" value="1"/>
</dbReference>
<name>A0ABX8IH09_9GAMM</name>
<dbReference type="CDD" id="cd01948">
    <property type="entry name" value="EAL"/>
    <property type="match status" value="1"/>
</dbReference>
<feature type="transmembrane region" description="Helical" evidence="1">
    <location>
        <begin position="278"/>
        <end position="297"/>
    </location>
</feature>
<reference evidence="3 4" key="1">
    <citation type="submission" date="2021-06" db="EMBL/GenBank/DDBJ databases">
        <title>Microbial metabolic specificity influences pelagic lipid remineralization.</title>
        <authorList>
            <person name="Behrendt L."/>
            <person name="Hunter J.E."/>
            <person name="Alcolombri U."/>
            <person name="Smriga S."/>
            <person name="Mincer T."/>
            <person name="Lowenstein D.P."/>
            <person name="Peaudecerf F.J."/>
            <person name="Fernandez V.I."/>
            <person name="Fredricks H."/>
            <person name="Almblad H."/>
            <person name="Harrison J.J."/>
            <person name="Stocker R."/>
            <person name="Van Mooy B.A.S."/>
        </authorList>
    </citation>
    <scope>NUCLEOTIDE SEQUENCE [LARGE SCALE GENOMIC DNA]</scope>
    <source>
        <strain evidence="3 4">HP15-B</strain>
    </source>
</reference>
<evidence type="ECO:0000256" key="1">
    <source>
        <dbReference type="SAM" id="Phobius"/>
    </source>
</evidence>